<feature type="transmembrane region" description="Helical" evidence="2">
    <location>
        <begin position="14"/>
        <end position="32"/>
    </location>
</feature>
<sequence>MEKIIIDILKNDNFLKSIPAIVAVIGLLITGYKQVFKVKTITEIDKLFLDKETKERLKFGKYIFSVLQFFFSYIIVSLYLKFFYYDYLTSDSESFFLSFLKYSLNIFGISFLISSVLFSFQNKLKKHRWFMFIFIFFVLINLLSSYPIFGCILSLLFFQSDNLYNLYVTLLLLLGLCFFYAHIFSKILQESHVPYSFRIISEAELKKIKNLIHGYTIDEKRTICFIGDILNKEKFYVCDFSSKVYIEYKQLTSQKKESKSSGSRAKKSKANR</sequence>
<feature type="region of interest" description="Disordered" evidence="1">
    <location>
        <begin position="252"/>
        <end position="272"/>
    </location>
</feature>
<evidence type="ECO:0000256" key="1">
    <source>
        <dbReference type="SAM" id="MobiDB-lite"/>
    </source>
</evidence>
<reference evidence="3 4" key="1">
    <citation type="submission" date="2017-09" db="EMBL/GenBank/DDBJ databases">
        <title>Large-scale bioinformatics analysis of Bacillus genomes uncovers conserved roles of natural products in bacterial physiology.</title>
        <authorList>
            <consortium name="Agbiome Team Llc"/>
            <person name="Bleich R.M."/>
            <person name="Grubbs K.J."/>
            <person name="Santa Maria K.C."/>
            <person name="Allen S.E."/>
            <person name="Farag S."/>
            <person name="Shank E.A."/>
            <person name="Bowers A."/>
        </authorList>
    </citation>
    <scope>NUCLEOTIDE SEQUENCE [LARGE SCALE GENOMIC DNA]</scope>
    <source>
        <strain evidence="3 4">AFS010764</strain>
    </source>
</reference>
<dbReference type="RefSeq" id="WP_098101675.1">
    <property type="nucleotide sequence ID" value="NZ_NUDL01000008.1"/>
</dbReference>
<protein>
    <submittedName>
        <fullName evidence="3">Uncharacterized protein</fullName>
    </submittedName>
</protein>
<comment type="caution">
    <text evidence="3">The sequence shown here is derived from an EMBL/GenBank/DDBJ whole genome shotgun (WGS) entry which is preliminary data.</text>
</comment>
<accession>A0A2A8BVZ5</accession>
<dbReference type="Proteomes" id="UP000220621">
    <property type="component" value="Unassembled WGS sequence"/>
</dbReference>
<feature type="transmembrane region" description="Helical" evidence="2">
    <location>
        <begin position="132"/>
        <end position="158"/>
    </location>
</feature>
<evidence type="ECO:0000313" key="3">
    <source>
        <dbReference type="EMBL" id="PEM59450.1"/>
    </source>
</evidence>
<gene>
    <name evidence="3" type="ORF">CN611_02920</name>
</gene>
<dbReference type="AlphaFoldDB" id="A0A2A8BVZ5"/>
<evidence type="ECO:0000313" key="4">
    <source>
        <dbReference type="Proteomes" id="UP000220621"/>
    </source>
</evidence>
<dbReference type="EMBL" id="NUDL01000008">
    <property type="protein sequence ID" value="PEM59450.1"/>
    <property type="molecule type" value="Genomic_DNA"/>
</dbReference>
<feature type="transmembrane region" description="Helical" evidence="2">
    <location>
        <begin position="62"/>
        <end position="82"/>
    </location>
</feature>
<feature type="transmembrane region" description="Helical" evidence="2">
    <location>
        <begin position="164"/>
        <end position="183"/>
    </location>
</feature>
<keyword evidence="2" id="KW-1133">Transmembrane helix</keyword>
<proteinExistence type="predicted"/>
<feature type="transmembrane region" description="Helical" evidence="2">
    <location>
        <begin position="102"/>
        <end position="120"/>
    </location>
</feature>
<evidence type="ECO:0000256" key="2">
    <source>
        <dbReference type="SAM" id="Phobius"/>
    </source>
</evidence>
<name>A0A2A8BVZ5_9BACI</name>
<organism evidence="3 4">
    <name type="scientific">Bacillus wiedmannii</name>
    <dbReference type="NCBI Taxonomy" id="1890302"/>
    <lineage>
        <taxon>Bacteria</taxon>
        <taxon>Bacillati</taxon>
        <taxon>Bacillota</taxon>
        <taxon>Bacilli</taxon>
        <taxon>Bacillales</taxon>
        <taxon>Bacillaceae</taxon>
        <taxon>Bacillus</taxon>
        <taxon>Bacillus cereus group</taxon>
    </lineage>
</organism>
<keyword evidence="2" id="KW-0812">Transmembrane</keyword>
<keyword evidence="2" id="KW-0472">Membrane</keyword>